<keyword evidence="1" id="KW-1133">Transmembrane helix</keyword>
<organism evidence="2 3">
    <name type="scientific">Salix brachista</name>
    <dbReference type="NCBI Taxonomy" id="2182728"/>
    <lineage>
        <taxon>Eukaryota</taxon>
        <taxon>Viridiplantae</taxon>
        <taxon>Streptophyta</taxon>
        <taxon>Embryophyta</taxon>
        <taxon>Tracheophyta</taxon>
        <taxon>Spermatophyta</taxon>
        <taxon>Magnoliopsida</taxon>
        <taxon>eudicotyledons</taxon>
        <taxon>Gunneridae</taxon>
        <taxon>Pentapetalae</taxon>
        <taxon>rosids</taxon>
        <taxon>fabids</taxon>
        <taxon>Malpighiales</taxon>
        <taxon>Salicaceae</taxon>
        <taxon>Saliceae</taxon>
        <taxon>Salix</taxon>
    </lineage>
</organism>
<dbReference type="EMBL" id="VDCV01000019">
    <property type="protein sequence ID" value="KAB5512072.1"/>
    <property type="molecule type" value="Genomic_DNA"/>
</dbReference>
<name>A0A5N5IZW4_9ROSI</name>
<gene>
    <name evidence="2" type="ORF">DKX38_029100</name>
</gene>
<protein>
    <submittedName>
        <fullName evidence="2">Uncharacterized protein</fullName>
    </submittedName>
</protein>
<dbReference type="Proteomes" id="UP000326939">
    <property type="component" value="Chromosome 19"/>
</dbReference>
<accession>A0A5N5IZW4</accession>
<keyword evidence="1" id="KW-0812">Transmembrane</keyword>
<feature type="transmembrane region" description="Helical" evidence="1">
    <location>
        <begin position="50"/>
        <end position="70"/>
    </location>
</feature>
<dbReference type="AlphaFoldDB" id="A0A5N5IZW4"/>
<comment type="caution">
    <text evidence="2">The sequence shown here is derived from an EMBL/GenBank/DDBJ whole genome shotgun (WGS) entry which is preliminary data.</text>
</comment>
<reference evidence="3" key="1">
    <citation type="journal article" date="2019" name="Gigascience">
        <title>De novo genome assembly of the endangered Acer yangbiense, a plant species with extremely small populations endemic to Yunnan Province, China.</title>
        <authorList>
            <person name="Yang J."/>
            <person name="Wariss H.M."/>
            <person name="Tao L."/>
            <person name="Zhang R."/>
            <person name="Yun Q."/>
            <person name="Hollingsworth P."/>
            <person name="Dao Z."/>
            <person name="Luo G."/>
            <person name="Guo H."/>
            <person name="Ma Y."/>
            <person name="Sun W."/>
        </authorList>
    </citation>
    <scope>NUCLEOTIDE SEQUENCE [LARGE SCALE GENOMIC DNA]</scope>
    <source>
        <strain evidence="3">cv. br00</strain>
    </source>
</reference>
<evidence type="ECO:0000256" key="1">
    <source>
        <dbReference type="SAM" id="Phobius"/>
    </source>
</evidence>
<keyword evidence="1" id="KW-0472">Membrane</keyword>
<evidence type="ECO:0000313" key="3">
    <source>
        <dbReference type="Proteomes" id="UP000326939"/>
    </source>
</evidence>
<sequence>MLVSLYYTKLKALWDELASYNLLLLVLVGSSDTPKTITFLKIDLGDMTPMVILSIVVTMIVTTIMLKLVISCMGIHKGINFIVVTEKLPLQPVVTPTATGSMGVTMVEIMVHDKHQKPIKWIPIPPQYNKPDNFLPLAQAIQ</sequence>
<proteinExistence type="predicted"/>
<evidence type="ECO:0000313" key="2">
    <source>
        <dbReference type="EMBL" id="KAB5512072.1"/>
    </source>
</evidence>
<keyword evidence="3" id="KW-1185">Reference proteome</keyword>